<evidence type="ECO:0008006" key="4">
    <source>
        <dbReference type="Google" id="ProtNLM"/>
    </source>
</evidence>
<dbReference type="Proteomes" id="UP000659630">
    <property type="component" value="Unassembled WGS sequence"/>
</dbReference>
<feature type="transmembrane region" description="Helical" evidence="1">
    <location>
        <begin position="42"/>
        <end position="60"/>
    </location>
</feature>
<gene>
    <name evidence="2" type="ORF">H8S23_07955</name>
</gene>
<dbReference type="RefSeq" id="WP_186887796.1">
    <property type="nucleotide sequence ID" value="NZ_JACONZ010000002.1"/>
</dbReference>
<name>A0A923IAT8_9FIRM</name>
<evidence type="ECO:0000256" key="1">
    <source>
        <dbReference type="SAM" id="Phobius"/>
    </source>
</evidence>
<evidence type="ECO:0000313" key="3">
    <source>
        <dbReference type="Proteomes" id="UP000659630"/>
    </source>
</evidence>
<accession>A0A923IAT8</accession>
<keyword evidence="1" id="KW-0472">Membrane</keyword>
<comment type="caution">
    <text evidence="2">The sequence shown here is derived from an EMBL/GenBank/DDBJ whole genome shotgun (WGS) entry which is preliminary data.</text>
</comment>
<protein>
    <recommendedName>
        <fullName evidence="4">ABC transporter permease</fullName>
    </recommendedName>
</protein>
<proteinExistence type="predicted"/>
<feature type="transmembrane region" description="Helical" evidence="1">
    <location>
        <begin position="12"/>
        <end position="36"/>
    </location>
</feature>
<keyword evidence="1" id="KW-0812">Transmembrane</keyword>
<dbReference type="AlphaFoldDB" id="A0A923IAT8"/>
<dbReference type="EMBL" id="JACONZ010000002">
    <property type="protein sequence ID" value="MBC5581443.1"/>
    <property type="molecule type" value="Genomic_DNA"/>
</dbReference>
<keyword evidence="1" id="KW-1133">Transmembrane helix</keyword>
<keyword evidence="3" id="KW-1185">Reference proteome</keyword>
<reference evidence="2" key="1">
    <citation type="submission" date="2020-08" db="EMBL/GenBank/DDBJ databases">
        <title>Genome public.</title>
        <authorList>
            <person name="Liu C."/>
            <person name="Sun Q."/>
        </authorList>
    </citation>
    <scope>NUCLEOTIDE SEQUENCE</scope>
    <source>
        <strain evidence="2">BX8</strain>
    </source>
</reference>
<organism evidence="2 3">
    <name type="scientific">Anaerofilum hominis</name>
    <dbReference type="NCBI Taxonomy" id="2763016"/>
    <lineage>
        <taxon>Bacteria</taxon>
        <taxon>Bacillati</taxon>
        <taxon>Bacillota</taxon>
        <taxon>Clostridia</taxon>
        <taxon>Eubacteriales</taxon>
        <taxon>Oscillospiraceae</taxon>
        <taxon>Anaerofilum</taxon>
    </lineage>
</organism>
<evidence type="ECO:0000313" key="2">
    <source>
        <dbReference type="EMBL" id="MBC5581443.1"/>
    </source>
</evidence>
<sequence>MAFSAQNLGNGTPIGTFLASFIFGIADALSSTLQVLSLPAEFIQMIPYLTTVIGLILYAMSRKRRAAKARGKL</sequence>